<accession>A0A923NB85</accession>
<gene>
    <name evidence="1" type="ORF">H8S84_17915</name>
</gene>
<dbReference type="EMBL" id="JACRVF010000006">
    <property type="protein sequence ID" value="MBC5994726.1"/>
    <property type="molecule type" value="Genomic_DNA"/>
</dbReference>
<organism evidence="1 2">
    <name type="scientific">Pontibacter cellulosilyticus</name>
    <dbReference type="NCBI Taxonomy" id="1720253"/>
    <lineage>
        <taxon>Bacteria</taxon>
        <taxon>Pseudomonadati</taxon>
        <taxon>Bacteroidota</taxon>
        <taxon>Cytophagia</taxon>
        <taxon>Cytophagales</taxon>
        <taxon>Hymenobacteraceae</taxon>
        <taxon>Pontibacter</taxon>
    </lineage>
</organism>
<protein>
    <recommendedName>
        <fullName evidence="3">Lipoprotein</fullName>
    </recommendedName>
</protein>
<evidence type="ECO:0008006" key="3">
    <source>
        <dbReference type="Google" id="ProtNLM"/>
    </source>
</evidence>
<evidence type="ECO:0000313" key="1">
    <source>
        <dbReference type="EMBL" id="MBC5994726.1"/>
    </source>
</evidence>
<evidence type="ECO:0000313" key="2">
    <source>
        <dbReference type="Proteomes" id="UP000603640"/>
    </source>
</evidence>
<dbReference type="PROSITE" id="PS51257">
    <property type="entry name" value="PROKAR_LIPOPROTEIN"/>
    <property type="match status" value="1"/>
</dbReference>
<dbReference type="RefSeq" id="WP_187068756.1">
    <property type="nucleotide sequence ID" value="NZ_JACRVF010000006.1"/>
</dbReference>
<proteinExistence type="predicted"/>
<comment type="caution">
    <text evidence="1">The sequence shown here is derived from an EMBL/GenBank/DDBJ whole genome shotgun (WGS) entry which is preliminary data.</text>
</comment>
<dbReference type="Proteomes" id="UP000603640">
    <property type="component" value="Unassembled WGS sequence"/>
</dbReference>
<keyword evidence="2" id="KW-1185">Reference proteome</keyword>
<reference evidence="1" key="1">
    <citation type="submission" date="2020-08" db="EMBL/GenBank/DDBJ databases">
        <title>Pontibacter sp. SD6 16S ribosomal RNA gene Genome sequencing and assembly.</title>
        <authorList>
            <person name="Kang M."/>
        </authorList>
    </citation>
    <scope>NUCLEOTIDE SEQUENCE</scope>
    <source>
        <strain evidence="1">SD6</strain>
    </source>
</reference>
<sequence>MVYFKIKIHILLTFVLIVGFSSGCQSNRAKQNIKDVALQRDEGYNFGDNNYCFGEVLDSLMNIDLLKPSKETHYRKVERSQLTQGKYKVGPEVEEFYDYTTETEAYVLEYKGNSYLIMIGQAVGATGKWGDYRNYRCYLLGSNKESLAEFGSLANTPFTIFINDNGELSYIAIDDNYPRPADGSEVVLNHYPTYVSVYTGDSLVTEFEYKCYGKRSD</sequence>
<name>A0A923NB85_9BACT</name>
<dbReference type="AlphaFoldDB" id="A0A923NB85"/>